<protein>
    <submittedName>
        <fullName evidence="1">Uncharacterized protein</fullName>
    </submittedName>
</protein>
<evidence type="ECO:0000313" key="1">
    <source>
        <dbReference type="EMBL" id="MFD0961599.1"/>
    </source>
</evidence>
<reference evidence="2" key="1">
    <citation type="journal article" date="2019" name="Int. J. Syst. Evol. Microbiol.">
        <title>The Global Catalogue of Microorganisms (GCM) 10K type strain sequencing project: providing services to taxonomists for standard genome sequencing and annotation.</title>
        <authorList>
            <consortium name="The Broad Institute Genomics Platform"/>
            <consortium name="The Broad Institute Genome Sequencing Center for Infectious Disease"/>
            <person name="Wu L."/>
            <person name="Ma J."/>
        </authorList>
    </citation>
    <scope>NUCLEOTIDE SEQUENCE [LARGE SCALE GENOMIC DNA]</scope>
    <source>
        <strain evidence="2">CCUG 59129</strain>
    </source>
</reference>
<comment type="caution">
    <text evidence="1">The sequence shown here is derived from an EMBL/GenBank/DDBJ whole genome shotgun (WGS) entry which is preliminary data.</text>
</comment>
<proteinExistence type="predicted"/>
<name>A0ABW3HVR2_9BACL</name>
<keyword evidence="2" id="KW-1185">Reference proteome</keyword>
<accession>A0ABW3HVR2</accession>
<dbReference type="RefSeq" id="WP_377567320.1">
    <property type="nucleotide sequence ID" value="NZ_JBHTJZ010000059.1"/>
</dbReference>
<sequence length="42" mass="4592">MTKFVLPLGGEHDILRMKVDRHVGDLFGKADTLAPALDDALD</sequence>
<gene>
    <name evidence="1" type="ORF">ACFQ2I_19810</name>
</gene>
<organism evidence="1 2">
    <name type="scientific">Paenibacillus chungangensis</name>
    <dbReference type="NCBI Taxonomy" id="696535"/>
    <lineage>
        <taxon>Bacteria</taxon>
        <taxon>Bacillati</taxon>
        <taxon>Bacillota</taxon>
        <taxon>Bacilli</taxon>
        <taxon>Bacillales</taxon>
        <taxon>Paenibacillaceae</taxon>
        <taxon>Paenibacillus</taxon>
    </lineage>
</organism>
<dbReference type="Proteomes" id="UP001596989">
    <property type="component" value="Unassembled WGS sequence"/>
</dbReference>
<evidence type="ECO:0000313" key="2">
    <source>
        <dbReference type="Proteomes" id="UP001596989"/>
    </source>
</evidence>
<dbReference type="EMBL" id="JBHTJZ010000059">
    <property type="protein sequence ID" value="MFD0961599.1"/>
    <property type="molecule type" value="Genomic_DNA"/>
</dbReference>